<gene>
    <name evidence="6" type="ordered locus">Y11_40551</name>
</gene>
<dbReference type="PROSITE" id="PS50931">
    <property type="entry name" value="HTH_LYSR"/>
    <property type="match status" value="1"/>
</dbReference>
<dbReference type="GO" id="GO:0009089">
    <property type="term" value="P:lysine biosynthetic process via diaminopimelate"/>
    <property type="evidence" value="ECO:0007669"/>
    <property type="project" value="TreeGrafter"/>
</dbReference>
<dbReference type="Gene3D" id="3.40.190.290">
    <property type="match status" value="1"/>
</dbReference>
<dbReference type="PANTHER" id="PTHR30427">
    <property type="entry name" value="TRANSCRIPTIONAL ACTIVATOR PROTEIN LYSR"/>
    <property type="match status" value="1"/>
</dbReference>
<dbReference type="InterPro" id="IPR036390">
    <property type="entry name" value="WH_DNA-bd_sf"/>
</dbReference>
<dbReference type="Proteomes" id="UP000008084">
    <property type="component" value="Chromosome"/>
</dbReference>
<evidence type="ECO:0000256" key="1">
    <source>
        <dbReference type="ARBA" id="ARBA00009437"/>
    </source>
</evidence>
<evidence type="ECO:0000313" key="7">
    <source>
        <dbReference type="Proteomes" id="UP000008084"/>
    </source>
</evidence>
<dbReference type="HOGENOM" id="CLU_039613_6_3_6"/>
<dbReference type="EMBL" id="FR729477">
    <property type="protein sequence ID" value="CBY28475.1"/>
    <property type="molecule type" value="Genomic_DNA"/>
</dbReference>
<dbReference type="SUPFAM" id="SSF53850">
    <property type="entry name" value="Periplasmic binding protein-like II"/>
    <property type="match status" value="1"/>
</dbReference>
<dbReference type="InterPro" id="IPR000847">
    <property type="entry name" value="LysR_HTH_N"/>
</dbReference>
<name>A0A0H3NTZ6_YERE1</name>
<dbReference type="PANTHER" id="PTHR30427:SF1">
    <property type="entry name" value="TRANSCRIPTIONAL ACTIVATOR PROTEIN LYSR"/>
    <property type="match status" value="1"/>
</dbReference>
<dbReference type="InterPro" id="IPR036388">
    <property type="entry name" value="WH-like_DNA-bd_sf"/>
</dbReference>
<evidence type="ECO:0000256" key="3">
    <source>
        <dbReference type="ARBA" id="ARBA00023125"/>
    </source>
</evidence>
<dbReference type="AlphaFoldDB" id="A0A0H3NTZ6"/>
<comment type="similarity">
    <text evidence="1">Belongs to the LysR transcriptional regulatory family.</text>
</comment>
<dbReference type="Pfam" id="PF00126">
    <property type="entry name" value="HTH_1"/>
    <property type="match status" value="1"/>
</dbReference>
<feature type="domain" description="HTH lysR-type" evidence="5">
    <location>
        <begin position="4"/>
        <end position="61"/>
    </location>
</feature>
<keyword evidence="2" id="KW-0805">Transcription regulation</keyword>
<reference evidence="6 7" key="1">
    <citation type="journal article" date="2011" name="J. Bacteriol.">
        <title>Complete genome sequence of Yersinia enterocolitica subsp. palearctica serogroup O:3.</title>
        <authorList>
            <person name="Batzilla J."/>
            <person name="Hoper D."/>
            <person name="Antonenka U."/>
            <person name="Heesemann J."/>
            <person name="Rakin A."/>
        </authorList>
    </citation>
    <scope>NUCLEOTIDE SEQUENCE [LARGE SCALE GENOMIC DNA]</scope>
    <source>
        <strain evidence="7">DSM 13030 / CIP 106945 / Y11</strain>
    </source>
</reference>
<dbReference type="GO" id="GO:0003700">
    <property type="term" value="F:DNA-binding transcription factor activity"/>
    <property type="evidence" value="ECO:0007669"/>
    <property type="project" value="InterPro"/>
</dbReference>
<dbReference type="GO" id="GO:0010628">
    <property type="term" value="P:positive regulation of gene expression"/>
    <property type="evidence" value="ECO:0007669"/>
    <property type="project" value="TreeGrafter"/>
</dbReference>
<protein>
    <submittedName>
        <fullName evidence="6">Transcriptional activator protein LysR</fullName>
    </submittedName>
</protein>
<dbReference type="InterPro" id="IPR005119">
    <property type="entry name" value="LysR_subst-bd"/>
</dbReference>
<dbReference type="NCBIfam" id="NF008239">
    <property type="entry name" value="PRK11013.1"/>
    <property type="match status" value="1"/>
</dbReference>
<dbReference type="SUPFAM" id="SSF46785">
    <property type="entry name" value="Winged helix' DNA-binding domain"/>
    <property type="match status" value="1"/>
</dbReference>
<evidence type="ECO:0000259" key="5">
    <source>
        <dbReference type="PROSITE" id="PS50931"/>
    </source>
</evidence>
<evidence type="ECO:0000256" key="2">
    <source>
        <dbReference type="ARBA" id="ARBA00023015"/>
    </source>
</evidence>
<dbReference type="PATRIC" id="fig|930944.6.peg.4033"/>
<proteinExistence type="inferred from homology"/>
<dbReference type="GeneID" id="31411964"/>
<dbReference type="RefSeq" id="WP_005165085.1">
    <property type="nucleotide sequence ID" value="NC_017564.1"/>
</dbReference>
<dbReference type="GO" id="GO:0043565">
    <property type="term" value="F:sequence-specific DNA binding"/>
    <property type="evidence" value="ECO:0007669"/>
    <property type="project" value="TreeGrafter"/>
</dbReference>
<keyword evidence="4" id="KW-0804">Transcription</keyword>
<sequence length="317" mass="35374">MPAISLRQIEIFHGVMTTGNLTEAALLLQTSQPTVSRELARFEQLVQLKLFDRVRGRLYPTVQGLRLFEEVQRSYYGLDRIKQAAEGIRQFQHAQLSIACLPVFSQSLLPAVCKPFIDRYPEVSLSVIPQESPLLEEWLSAQRHDLGLTENTQTPAGTVRHALMTVNEVCVLPCGHHLQEKAVLTPQDFQGENFISLSVTDSYRQLLDNLFTEQGINRRLVLETHSAASVCAMVREGVGVSIVNPLTALDYIGAGVNEGVCIRPFSVDIPFTISLIQPIHRPSSSLVDTFIEHLKQQAITFQQRLAAVIAQQYSSLN</sequence>
<organism evidence="6 7">
    <name type="scientific">Yersinia enterocolitica subsp. palearctica serotype O:3 (strain DSM 13030 / CIP 106945 / Y11)</name>
    <dbReference type="NCBI Taxonomy" id="930944"/>
    <lineage>
        <taxon>Bacteria</taxon>
        <taxon>Pseudomonadati</taxon>
        <taxon>Pseudomonadota</taxon>
        <taxon>Gammaproteobacteria</taxon>
        <taxon>Enterobacterales</taxon>
        <taxon>Yersiniaceae</taxon>
        <taxon>Yersinia</taxon>
    </lineage>
</organism>
<keyword evidence="3" id="KW-0238">DNA-binding</keyword>
<dbReference type="Gene3D" id="1.10.10.10">
    <property type="entry name" value="Winged helix-like DNA-binding domain superfamily/Winged helix DNA-binding domain"/>
    <property type="match status" value="1"/>
</dbReference>
<evidence type="ECO:0000313" key="6">
    <source>
        <dbReference type="EMBL" id="CBY28475.1"/>
    </source>
</evidence>
<evidence type="ECO:0000256" key="4">
    <source>
        <dbReference type="ARBA" id="ARBA00023163"/>
    </source>
</evidence>
<accession>A0A0H3NTZ6</accession>
<dbReference type="Pfam" id="PF03466">
    <property type="entry name" value="LysR_substrate"/>
    <property type="match status" value="1"/>
</dbReference>
<dbReference type="KEGG" id="yey:Y11_40551"/>